<proteinExistence type="predicted"/>
<evidence type="ECO:0000313" key="2">
    <source>
        <dbReference type="Proteomes" id="UP000005850"/>
    </source>
</evidence>
<dbReference type="EMBL" id="CP007806">
    <property type="protein sequence ID" value="AIG27450.1"/>
    <property type="molecule type" value="Genomic_DNA"/>
</dbReference>
<organism evidence="1 2">
    <name type="scientific">Brevibacillus laterosporus LMG 15441</name>
    <dbReference type="NCBI Taxonomy" id="1042163"/>
    <lineage>
        <taxon>Bacteria</taxon>
        <taxon>Bacillati</taxon>
        <taxon>Bacillota</taxon>
        <taxon>Bacilli</taxon>
        <taxon>Bacillales</taxon>
        <taxon>Paenibacillaceae</taxon>
        <taxon>Brevibacillus</taxon>
    </lineage>
</organism>
<dbReference type="AlphaFoldDB" id="A0A075RDG6"/>
<protein>
    <submittedName>
        <fullName evidence="1">Uncharacterized protein</fullName>
    </submittedName>
</protein>
<sequence>MRRHVCPLLKRIQASGKLDYRALTKGLYYSDEEIIHQLLLEYRAKRLIAFNGDEIDECTVFEIVRRNRRGPKLRRARFIN</sequence>
<reference evidence="1 2" key="1">
    <citation type="journal article" date="2011" name="J. Bacteriol.">
        <title>Genome sequence of Brevibacillus laterosporus LMG 15441, a pathogen of invertebrates.</title>
        <authorList>
            <person name="Djukic M."/>
            <person name="Poehlein A."/>
            <person name="Thurmer A."/>
            <person name="Daniel R."/>
        </authorList>
    </citation>
    <scope>NUCLEOTIDE SEQUENCE [LARGE SCALE GENOMIC DNA]</scope>
    <source>
        <strain evidence="1 2">LMG 15441</strain>
    </source>
</reference>
<dbReference type="HOGENOM" id="CLU_2582831_0_0_9"/>
<dbReference type="Proteomes" id="UP000005850">
    <property type="component" value="Chromosome"/>
</dbReference>
<evidence type="ECO:0000313" key="1">
    <source>
        <dbReference type="EMBL" id="AIG27450.1"/>
    </source>
</evidence>
<keyword evidence="2" id="KW-1185">Reference proteome</keyword>
<gene>
    <name evidence="1" type="ORF">BRLA_c031380</name>
</gene>
<dbReference type="STRING" id="1042163.BRLA_c031380"/>
<accession>A0A075RDG6</accession>
<dbReference type="KEGG" id="blr:BRLA_c031380"/>
<name>A0A075RDG6_BRELA</name>